<dbReference type="AlphaFoldDB" id="A0A841H1R9"/>
<keyword evidence="2" id="KW-1185">Reference proteome</keyword>
<name>A0A841H1R9_9BACT</name>
<organism evidence="1 2">
    <name type="scientific">Longimicrobium terrae</name>
    <dbReference type="NCBI Taxonomy" id="1639882"/>
    <lineage>
        <taxon>Bacteria</taxon>
        <taxon>Pseudomonadati</taxon>
        <taxon>Gemmatimonadota</taxon>
        <taxon>Longimicrobiia</taxon>
        <taxon>Longimicrobiales</taxon>
        <taxon>Longimicrobiaceae</taxon>
        <taxon>Longimicrobium</taxon>
    </lineage>
</organism>
<dbReference type="Proteomes" id="UP000582837">
    <property type="component" value="Unassembled WGS sequence"/>
</dbReference>
<proteinExistence type="predicted"/>
<sequence length="296" mass="31282">MDPGLRILLHTRSEVETFPVPQPHPLKRPYVESVALAGFMDPASAAASIPWLGALSPEALGEFQARFGAGARLGPADHAGKPSFHAVRGPAALKVLADARSLIQPSDAWNLAGFEWIAIEKLIAGRLFSDPVPIAELLPAAQDEGSIARFCIYGYGSQMLLEAVPGGPGLQSALPFLLDAAGPLQVNGDIVGVPFRVIPLPTPVRVLVADDRAVALDGIGKLIALLRLGVKRALCVVHYGYSPSMMDVWPQLPQDLLAADRPPLIADFLDPAVAVSVPTRPRSTTAVLTAQMVQLG</sequence>
<accession>A0A841H1R9</accession>
<evidence type="ECO:0000313" key="2">
    <source>
        <dbReference type="Proteomes" id="UP000582837"/>
    </source>
</evidence>
<gene>
    <name evidence="1" type="ORF">HNQ61_003578</name>
</gene>
<dbReference type="RefSeq" id="WP_170035365.1">
    <property type="nucleotide sequence ID" value="NZ_JABDTL010000001.1"/>
</dbReference>
<evidence type="ECO:0000313" key="1">
    <source>
        <dbReference type="EMBL" id="MBB6071918.1"/>
    </source>
</evidence>
<comment type="caution">
    <text evidence="1">The sequence shown here is derived from an EMBL/GenBank/DDBJ whole genome shotgun (WGS) entry which is preliminary data.</text>
</comment>
<dbReference type="EMBL" id="JACHIA010000011">
    <property type="protein sequence ID" value="MBB6071918.1"/>
    <property type="molecule type" value="Genomic_DNA"/>
</dbReference>
<reference evidence="1 2" key="1">
    <citation type="submission" date="2020-08" db="EMBL/GenBank/DDBJ databases">
        <title>Genomic Encyclopedia of Type Strains, Phase IV (KMG-IV): sequencing the most valuable type-strain genomes for metagenomic binning, comparative biology and taxonomic classification.</title>
        <authorList>
            <person name="Goeker M."/>
        </authorList>
    </citation>
    <scope>NUCLEOTIDE SEQUENCE [LARGE SCALE GENOMIC DNA]</scope>
    <source>
        <strain evidence="1 2">DSM 29007</strain>
    </source>
</reference>
<protein>
    <submittedName>
        <fullName evidence="1">Uncharacterized protein</fullName>
    </submittedName>
</protein>